<keyword evidence="5" id="KW-0812">Transmembrane</keyword>
<evidence type="ECO:0000256" key="4">
    <source>
        <dbReference type="ARBA" id="ARBA00022452"/>
    </source>
</evidence>
<keyword evidence="4" id="KW-1134">Transmembrane beta strand</keyword>
<gene>
    <name evidence="9" type="ORF">DXT89_14215</name>
    <name evidence="10" type="ORF">GOZ88_04955</name>
</gene>
<dbReference type="PANTHER" id="PTHR30026">
    <property type="entry name" value="OUTER MEMBRANE PROTEIN TOLC"/>
    <property type="match status" value="1"/>
</dbReference>
<dbReference type="Proteomes" id="UP000440716">
    <property type="component" value="Unassembled WGS sequence"/>
</dbReference>
<dbReference type="Pfam" id="PF02321">
    <property type="entry name" value="OEP"/>
    <property type="match status" value="2"/>
</dbReference>
<dbReference type="EMBL" id="QUSG01000007">
    <property type="protein sequence ID" value="KAA3526537.1"/>
    <property type="molecule type" value="Genomic_DNA"/>
</dbReference>
<dbReference type="GO" id="GO:0009279">
    <property type="term" value="C:cell outer membrane"/>
    <property type="evidence" value="ECO:0007669"/>
    <property type="project" value="UniProtKB-SubCell"/>
</dbReference>
<dbReference type="InterPro" id="IPR051906">
    <property type="entry name" value="TolC-like"/>
</dbReference>
<sequence>MGDVSLSSLRNVAYAAAFLPLFFQPAVLHAETIFGAMEKAYKNNPDLNSVRAALRATDESVTIAKAGYRPQLGFSVSGTQSSFGNFNGTAIGNLPADKYSADYYKSDVQLTLTQQIFDGFQTLNNVRSSEAGVLSNRESMKADEIQILLGAAQAYADVARDQQIVSIRRQNLSFLQEQLKAANARLEVGEGTKTDVSQAEAQLAGADSLLASAIAQLRQSEASYMQVVGEMPKDVRQPVRATKAMPTNLDKAVALGIREHPSVLAALHAVTSAQYQVKSAEGSLLPGVSLQGSLDRHNTDNPSESTDRDYSAASITAQVKIPLYQGGSEYGQIRKAKETVGAQELKVDYARLSVRKQIMTAFAQMQAATAAITSGRKQVAAAKLALQGVIEERNVGQKITLDVLNSQQTALDAQESLVNAQRNEVVASYSLLAATGTLTVRSQGLQVAEYKAEEHYDAVKDKWFGLRAANGK</sequence>
<dbReference type="InterPro" id="IPR010130">
    <property type="entry name" value="T1SS_OMP_TolC"/>
</dbReference>
<dbReference type="GO" id="GO:1990281">
    <property type="term" value="C:efflux pump complex"/>
    <property type="evidence" value="ECO:0007669"/>
    <property type="project" value="TreeGrafter"/>
</dbReference>
<evidence type="ECO:0000256" key="8">
    <source>
        <dbReference type="SAM" id="MobiDB-lite"/>
    </source>
</evidence>
<evidence type="ECO:0000256" key="2">
    <source>
        <dbReference type="ARBA" id="ARBA00007613"/>
    </source>
</evidence>
<dbReference type="SUPFAM" id="SSF56954">
    <property type="entry name" value="Outer membrane efflux proteins (OEP)"/>
    <property type="match status" value="1"/>
</dbReference>
<reference evidence="9 11" key="1">
    <citation type="submission" date="2018-08" db="EMBL/GenBank/DDBJ databases">
        <title>Genome sequencing of Agrobacterium vitis strain ICMP 10754.</title>
        <authorList>
            <person name="Visnovsky S.B."/>
            <person name="Pitman A.R."/>
        </authorList>
    </citation>
    <scope>NUCLEOTIDE SEQUENCE [LARGE SCALE GENOMIC DNA]</scope>
    <source>
        <strain evidence="9 11">ICMP 10754</strain>
    </source>
</reference>
<dbReference type="Proteomes" id="UP000436911">
    <property type="component" value="Unassembled WGS sequence"/>
</dbReference>
<name>A0A368NWZ5_AGRVI</name>
<evidence type="ECO:0000313" key="12">
    <source>
        <dbReference type="Proteomes" id="UP000440716"/>
    </source>
</evidence>
<comment type="similarity">
    <text evidence="2">Belongs to the outer membrane factor (OMF) (TC 1.B.17) family.</text>
</comment>
<dbReference type="Gene3D" id="1.20.1600.10">
    <property type="entry name" value="Outer membrane efflux proteins (OEP)"/>
    <property type="match status" value="1"/>
</dbReference>
<dbReference type="EMBL" id="WPHU01000002">
    <property type="protein sequence ID" value="MVA55460.1"/>
    <property type="molecule type" value="Genomic_DNA"/>
</dbReference>
<evidence type="ECO:0000256" key="7">
    <source>
        <dbReference type="ARBA" id="ARBA00023237"/>
    </source>
</evidence>
<dbReference type="OrthoDB" id="9789368at2"/>
<evidence type="ECO:0000313" key="9">
    <source>
        <dbReference type="EMBL" id="KAA3526537.1"/>
    </source>
</evidence>
<evidence type="ECO:0000256" key="1">
    <source>
        <dbReference type="ARBA" id="ARBA00004442"/>
    </source>
</evidence>
<feature type="region of interest" description="Disordered" evidence="8">
    <location>
        <begin position="288"/>
        <end position="310"/>
    </location>
</feature>
<feature type="compositionally biased region" description="Basic and acidic residues" evidence="8">
    <location>
        <begin position="294"/>
        <end position="310"/>
    </location>
</feature>
<dbReference type="GO" id="GO:0015288">
    <property type="term" value="F:porin activity"/>
    <property type="evidence" value="ECO:0007669"/>
    <property type="project" value="TreeGrafter"/>
</dbReference>
<accession>A0A368NWZ5</accession>
<evidence type="ECO:0000256" key="3">
    <source>
        <dbReference type="ARBA" id="ARBA00022448"/>
    </source>
</evidence>
<protein>
    <submittedName>
        <fullName evidence="10">TolC family outer membrane protein</fullName>
    </submittedName>
    <submittedName>
        <fullName evidence="9">Transporter</fullName>
    </submittedName>
</protein>
<dbReference type="AlphaFoldDB" id="A0A368NWZ5"/>
<evidence type="ECO:0000256" key="5">
    <source>
        <dbReference type="ARBA" id="ARBA00022692"/>
    </source>
</evidence>
<evidence type="ECO:0000256" key="6">
    <source>
        <dbReference type="ARBA" id="ARBA00023136"/>
    </source>
</evidence>
<dbReference type="PANTHER" id="PTHR30026:SF22">
    <property type="entry name" value="OUTER MEMBRANE EFFLUX PROTEIN"/>
    <property type="match status" value="1"/>
</dbReference>
<organism evidence="9 11">
    <name type="scientific">Agrobacterium vitis</name>
    <name type="common">Rhizobium vitis</name>
    <dbReference type="NCBI Taxonomy" id="373"/>
    <lineage>
        <taxon>Bacteria</taxon>
        <taxon>Pseudomonadati</taxon>
        <taxon>Pseudomonadota</taxon>
        <taxon>Alphaproteobacteria</taxon>
        <taxon>Hyphomicrobiales</taxon>
        <taxon>Rhizobiaceae</taxon>
        <taxon>Rhizobium/Agrobacterium group</taxon>
        <taxon>Agrobacterium</taxon>
    </lineage>
</organism>
<comment type="caution">
    <text evidence="9">The sequence shown here is derived from an EMBL/GenBank/DDBJ whole genome shotgun (WGS) entry which is preliminary data.</text>
</comment>
<keyword evidence="3" id="KW-0813">Transport</keyword>
<comment type="subcellular location">
    <subcellularLocation>
        <location evidence="1">Cell outer membrane</location>
    </subcellularLocation>
</comment>
<reference evidence="10 12" key="2">
    <citation type="submission" date="2019-12" db="EMBL/GenBank/DDBJ databases">
        <title>Whole-genome sequencing of Allorhizobium vitis.</title>
        <authorList>
            <person name="Gan H.M."/>
            <person name="Szegedi E."/>
            <person name="Burr T."/>
            <person name="Savka M.A."/>
        </authorList>
    </citation>
    <scope>NUCLEOTIDE SEQUENCE [LARGE SCALE GENOMIC DNA]</scope>
    <source>
        <strain evidence="10 12">CG415</strain>
    </source>
</reference>
<dbReference type="GO" id="GO:0015562">
    <property type="term" value="F:efflux transmembrane transporter activity"/>
    <property type="evidence" value="ECO:0007669"/>
    <property type="project" value="InterPro"/>
</dbReference>
<keyword evidence="7" id="KW-0998">Cell outer membrane</keyword>
<evidence type="ECO:0000313" key="10">
    <source>
        <dbReference type="EMBL" id="MVA55460.1"/>
    </source>
</evidence>
<dbReference type="NCBIfam" id="TIGR01844">
    <property type="entry name" value="type_I_sec_TolC"/>
    <property type="match status" value="1"/>
</dbReference>
<dbReference type="InterPro" id="IPR003423">
    <property type="entry name" value="OMP_efflux"/>
</dbReference>
<evidence type="ECO:0000313" key="11">
    <source>
        <dbReference type="Proteomes" id="UP000436911"/>
    </source>
</evidence>
<proteinExistence type="inferred from homology"/>
<keyword evidence="6" id="KW-0472">Membrane</keyword>